<feature type="region of interest" description="Disordered" evidence="1">
    <location>
        <begin position="175"/>
        <end position="198"/>
    </location>
</feature>
<evidence type="ECO:0008006" key="5">
    <source>
        <dbReference type="Google" id="ProtNLM"/>
    </source>
</evidence>
<keyword evidence="2" id="KW-0812">Transmembrane</keyword>
<gene>
    <name evidence="3" type="ORF">K7432_010047</name>
</gene>
<keyword evidence="4" id="KW-1185">Reference proteome</keyword>
<dbReference type="Proteomes" id="UP001479436">
    <property type="component" value="Unassembled WGS sequence"/>
</dbReference>
<dbReference type="EMBL" id="JASJQH010000663">
    <property type="protein sequence ID" value="KAK9763348.1"/>
    <property type="molecule type" value="Genomic_DNA"/>
</dbReference>
<dbReference type="PANTHER" id="PTHR39336:SF1">
    <property type="entry name" value="PYRIDOXAMINE PHOSPHATE OXIDASE FAMILY PROTEIN (AFU_ORTHOLOGUE AFUA_6G11440)"/>
    <property type="match status" value="1"/>
</dbReference>
<evidence type="ECO:0000313" key="4">
    <source>
        <dbReference type="Proteomes" id="UP001479436"/>
    </source>
</evidence>
<protein>
    <recommendedName>
        <fullName evidence="5">Pyridoxamine 5'-phosphate oxidase putative domain-containing protein</fullName>
    </recommendedName>
</protein>
<accession>A0ABR2WP96</accession>
<organism evidence="3 4">
    <name type="scientific">Basidiobolus ranarum</name>
    <dbReference type="NCBI Taxonomy" id="34480"/>
    <lineage>
        <taxon>Eukaryota</taxon>
        <taxon>Fungi</taxon>
        <taxon>Fungi incertae sedis</taxon>
        <taxon>Zoopagomycota</taxon>
        <taxon>Entomophthoromycotina</taxon>
        <taxon>Basidiobolomycetes</taxon>
        <taxon>Basidiobolales</taxon>
        <taxon>Basidiobolaceae</taxon>
        <taxon>Basidiobolus</taxon>
    </lineage>
</organism>
<proteinExistence type="predicted"/>
<dbReference type="PANTHER" id="PTHR39336">
    <property type="entry name" value="PYRIDOXAMINE PHOSPHATE OXIDASE FAMILY PROTEIN (AFU_ORTHOLOGUE AFUA_6G11440)"/>
    <property type="match status" value="1"/>
</dbReference>
<keyword evidence="2" id="KW-0472">Membrane</keyword>
<evidence type="ECO:0000313" key="3">
    <source>
        <dbReference type="EMBL" id="KAK9763348.1"/>
    </source>
</evidence>
<dbReference type="Gene3D" id="2.30.110.10">
    <property type="entry name" value="Electron Transport, Fmn-binding Protein, Chain A"/>
    <property type="match status" value="1"/>
</dbReference>
<name>A0ABR2WP96_9FUNG</name>
<sequence length="228" mass="25352">MVTFFDEINKGYADWIEKQKVYYVASAPLDPKGHVNVSPKGYDSFRILNPNKVAYLELSGSGIETQSHVKENGRLTIMFAAMEGAPRILRLWSFAKVYQVGTPEYEEILQEHFAGSELLGNPGLRSIIVADVYKVGSSCGFGVPFFEYKEPRNTLVTYYGKKTMDQVKESWKKNRSSLDGLPGMNIDDEPSSQKKNSQLKLPKNSISLAAAFGAGVAATMIAVKYFNL</sequence>
<reference evidence="3 4" key="1">
    <citation type="submission" date="2023-04" db="EMBL/GenBank/DDBJ databases">
        <title>Genome of Basidiobolus ranarum AG-B5.</title>
        <authorList>
            <person name="Stajich J.E."/>
            <person name="Carter-House D."/>
            <person name="Gryganskyi A."/>
        </authorList>
    </citation>
    <scope>NUCLEOTIDE SEQUENCE [LARGE SCALE GENOMIC DNA]</scope>
    <source>
        <strain evidence="3 4">AG-B5</strain>
    </source>
</reference>
<keyword evidence="2" id="KW-1133">Transmembrane helix</keyword>
<evidence type="ECO:0000256" key="2">
    <source>
        <dbReference type="SAM" id="Phobius"/>
    </source>
</evidence>
<evidence type="ECO:0000256" key="1">
    <source>
        <dbReference type="SAM" id="MobiDB-lite"/>
    </source>
</evidence>
<comment type="caution">
    <text evidence="3">The sequence shown here is derived from an EMBL/GenBank/DDBJ whole genome shotgun (WGS) entry which is preliminary data.</text>
</comment>
<feature type="transmembrane region" description="Helical" evidence="2">
    <location>
        <begin position="205"/>
        <end position="226"/>
    </location>
</feature>
<dbReference type="InterPro" id="IPR012349">
    <property type="entry name" value="Split_barrel_FMN-bd"/>
</dbReference>